<keyword evidence="2" id="KW-1185">Reference proteome</keyword>
<evidence type="ECO:0000313" key="2">
    <source>
        <dbReference type="Proteomes" id="UP000789366"/>
    </source>
</evidence>
<protein>
    <submittedName>
        <fullName evidence="1">16350_t:CDS:1</fullName>
    </submittedName>
</protein>
<evidence type="ECO:0000313" key="1">
    <source>
        <dbReference type="EMBL" id="CAG8525074.1"/>
    </source>
</evidence>
<gene>
    <name evidence="1" type="ORF">SPELUC_LOCUS4110</name>
</gene>
<organism evidence="1 2">
    <name type="scientific">Cetraspora pellucida</name>
    <dbReference type="NCBI Taxonomy" id="1433469"/>
    <lineage>
        <taxon>Eukaryota</taxon>
        <taxon>Fungi</taxon>
        <taxon>Fungi incertae sedis</taxon>
        <taxon>Mucoromycota</taxon>
        <taxon>Glomeromycotina</taxon>
        <taxon>Glomeromycetes</taxon>
        <taxon>Diversisporales</taxon>
        <taxon>Gigasporaceae</taxon>
        <taxon>Cetraspora</taxon>
    </lineage>
</organism>
<sequence length="124" mass="14245">MGNEVNQSPAAATARELMKQKDAIENKIKEFEQVLSTQRVGMHEPLVDSSGFPRSDIDLMTVRTALYCSENCLSIVNLRFYDFIMLALQNDHKDIMSRIESALHEIHAENNTNRRLEETNRDSF</sequence>
<accession>A0ACA9LEP6</accession>
<comment type="caution">
    <text evidence="1">The sequence shown here is derived from an EMBL/GenBank/DDBJ whole genome shotgun (WGS) entry which is preliminary data.</text>
</comment>
<dbReference type="EMBL" id="CAJVPW010003501">
    <property type="protein sequence ID" value="CAG8525074.1"/>
    <property type="molecule type" value="Genomic_DNA"/>
</dbReference>
<dbReference type="Proteomes" id="UP000789366">
    <property type="component" value="Unassembled WGS sequence"/>
</dbReference>
<proteinExistence type="predicted"/>
<name>A0ACA9LEP6_9GLOM</name>
<reference evidence="1" key="1">
    <citation type="submission" date="2021-06" db="EMBL/GenBank/DDBJ databases">
        <authorList>
            <person name="Kallberg Y."/>
            <person name="Tangrot J."/>
            <person name="Rosling A."/>
        </authorList>
    </citation>
    <scope>NUCLEOTIDE SEQUENCE</scope>
    <source>
        <strain evidence="1">28 12/20/2015</strain>
    </source>
</reference>